<accession>A0A7K3M6N5</accession>
<protein>
    <recommendedName>
        <fullName evidence="5">DUF3558 domain-containing protein</fullName>
    </recommendedName>
</protein>
<organism evidence="3 4">
    <name type="scientific">Phytoactinopolyspora mesophila</name>
    <dbReference type="NCBI Taxonomy" id="2650750"/>
    <lineage>
        <taxon>Bacteria</taxon>
        <taxon>Bacillati</taxon>
        <taxon>Actinomycetota</taxon>
        <taxon>Actinomycetes</taxon>
        <taxon>Jiangellales</taxon>
        <taxon>Jiangellaceae</taxon>
        <taxon>Phytoactinopolyspora</taxon>
    </lineage>
</organism>
<feature type="region of interest" description="Disordered" evidence="1">
    <location>
        <begin position="126"/>
        <end position="147"/>
    </location>
</feature>
<dbReference type="EMBL" id="WLZY01000006">
    <property type="protein sequence ID" value="NDL58936.1"/>
    <property type="molecule type" value="Genomic_DNA"/>
</dbReference>
<name>A0A7K3M6N5_9ACTN</name>
<evidence type="ECO:0000313" key="4">
    <source>
        <dbReference type="Proteomes" id="UP000460435"/>
    </source>
</evidence>
<reference evidence="3 4" key="1">
    <citation type="submission" date="2019-11" db="EMBL/GenBank/DDBJ databases">
        <authorList>
            <person name="Li X.-J."/>
            <person name="Feng X.-M."/>
        </authorList>
    </citation>
    <scope>NUCLEOTIDE SEQUENCE [LARGE SCALE GENOMIC DNA]</scope>
    <source>
        <strain evidence="3 4">XMNu-373</strain>
    </source>
</reference>
<feature type="chain" id="PRO_5039675845" description="DUF3558 domain-containing protein" evidence="2">
    <location>
        <begin position="27"/>
        <end position="202"/>
    </location>
</feature>
<comment type="caution">
    <text evidence="3">The sequence shown here is derived from an EMBL/GenBank/DDBJ whole genome shotgun (WGS) entry which is preliminary data.</text>
</comment>
<proteinExistence type="predicted"/>
<feature type="signal peptide" evidence="2">
    <location>
        <begin position="1"/>
        <end position="26"/>
    </location>
</feature>
<dbReference type="AlphaFoldDB" id="A0A7K3M6N5"/>
<dbReference type="RefSeq" id="WP_162451640.1">
    <property type="nucleotide sequence ID" value="NZ_WLZY01000006.1"/>
</dbReference>
<evidence type="ECO:0000256" key="1">
    <source>
        <dbReference type="SAM" id="MobiDB-lite"/>
    </source>
</evidence>
<dbReference type="PROSITE" id="PS51257">
    <property type="entry name" value="PROKAR_LIPOPROTEIN"/>
    <property type="match status" value="1"/>
</dbReference>
<sequence length="202" mass="21730">MMRRVAVLVVAAGAFLLAGCSGDDNGGETEMDLSDIPAVPPEGERLCEFLPRQTVALALGTDDFEVTRGDAPRDGQGELVYAACHVALDGQDADALDVSVDWAQGAKMSGFEQDLRNEDFNQLPEEDGLGFSWKQTANRPDGSRGDTARAWLVRGDRLIDVWITMPVEGRDGEADAAAIAQQVVQTLNISDEWTLPGDPPSR</sequence>
<evidence type="ECO:0000256" key="2">
    <source>
        <dbReference type="SAM" id="SignalP"/>
    </source>
</evidence>
<evidence type="ECO:0000313" key="3">
    <source>
        <dbReference type="EMBL" id="NDL58936.1"/>
    </source>
</evidence>
<evidence type="ECO:0008006" key="5">
    <source>
        <dbReference type="Google" id="ProtNLM"/>
    </source>
</evidence>
<keyword evidence="2" id="KW-0732">Signal</keyword>
<keyword evidence="4" id="KW-1185">Reference proteome</keyword>
<gene>
    <name evidence="3" type="ORF">F7O44_17850</name>
</gene>
<dbReference type="Proteomes" id="UP000460435">
    <property type="component" value="Unassembled WGS sequence"/>
</dbReference>